<evidence type="ECO:0000256" key="6">
    <source>
        <dbReference type="ARBA" id="ARBA00022840"/>
    </source>
</evidence>
<keyword evidence="4" id="KW-0963">Cytoplasm</keyword>
<dbReference type="GO" id="GO:0016887">
    <property type="term" value="F:ATP hydrolysis activity"/>
    <property type="evidence" value="ECO:0007669"/>
    <property type="project" value="InterPro"/>
</dbReference>
<comment type="similarity">
    <text evidence="2 8">Belongs to the TCP-1 chaperonin family.</text>
</comment>
<dbReference type="InterPro" id="IPR027409">
    <property type="entry name" value="GroEL-like_apical_dom_sf"/>
</dbReference>
<keyword evidence="12" id="KW-1185">Reference proteome</keyword>
<dbReference type="FunFam" id="1.10.560.10:FF:000069">
    <property type="entry name" value="T-complex protein 1 subunit gamma"/>
    <property type="match status" value="1"/>
</dbReference>
<evidence type="ECO:0000256" key="9">
    <source>
        <dbReference type="RuleBase" id="RU004191"/>
    </source>
</evidence>
<dbReference type="InterPro" id="IPR017998">
    <property type="entry name" value="Chaperone_TCP-1"/>
</dbReference>
<organism evidence="11 12">
    <name type="scientific">Acropora cervicornis</name>
    <name type="common">Staghorn coral</name>
    <dbReference type="NCBI Taxonomy" id="6130"/>
    <lineage>
        <taxon>Eukaryota</taxon>
        <taxon>Metazoa</taxon>
        <taxon>Cnidaria</taxon>
        <taxon>Anthozoa</taxon>
        <taxon>Hexacorallia</taxon>
        <taxon>Scleractinia</taxon>
        <taxon>Astrocoeniina</taxon>
        <taxon>Acroporidae</taxon>
        <taxon>Acropora</taxon>
    </lineage>
</organism>
<dbReference type="GO" id="GO:0005524">
    <property type="term" value="F:ATP binding"/>
    <property type="evidence" value="ECO:0007669"/>
    <property type="project" value="UniProtKB-KW"/>
</dbReference>
<sequence>MSGTPLIVLNQNTRRESGRKVQLGNVEAAKTIADIIRTCLGPKAMLKMLMDPMGGIVMTNDGNAILREIQVQHPAAKSMIEISRTQDEEVGDGTTSVIILAGEMMSVAEPFLEDHMHPTVIIAAYRQAMDDMLDILREQISVPVDTENREEMLKIVRSSTGTKFVHQWGDLACNIALDAVQTVARDQGDRKEIDIKNYAKVEKIPGGELEDSRVLSGVMLNKDVTHPRMRRRIENPRIVLLDCSLEYKKGESQTSLEISQETDFNRILQLEEEYIQNVCSDIIAIKPDVVFTEKGVSDLAQHYLVKNGITAIRRIRKTDNNRIARACGATIVNRTEELKEEDVERNLQDAMNVTRNVMLDPRLVPGGGAAEMALAHVLTEKSKSVAGVQQWPYRAVAKALEVIPRTLIQNCGANTIRTLTALRAKHAVEGNTTWGVNGETGEITDMNELGVWDTYSVKAQTLKTSIETAMLLLRIDDIVSGTKKASGKEGAQSGAAPTTQAED</sequence>
<feature type="region of interest" description="Disordered" evidence="10">
    <location>
        <begin position="484"/>
        <end position="503"/>
    </location>
</feature>
<dbReference type="PANTHER" id="PTHR11353">
    <property type="entry name" value="CHAPERONIN"/>
    <property type="match status" value="1"/>
</dbReference>
<evidence type="ECO:0000256" key="7">
    <source>
        <dbReference type="ARBA" id="ARBA00023186"/>
    </source>
</evidence>
<dbReference type="InterPro" id="IPR027413">
    <property type="entry name" value="GROEL-like_equatorial_sf"/>
</dbReference>
<dbReference type="GO" id="GO:0140662">
    <property type="term" value="F:ATP-dependent protein folding chaperone"/>
    <property type="evidence" value="ECO:0007669"/>
    <property type="project" value="InterPro"/>
</dbReference>
<dbReference type="Proteomes" id="UP001249851">
    <property type="component" value="Unassembled WGS sequence"/>
</dbReference>
<dbReference type="Gene3D" id="3.50.7.10">
    <property type="entry name" value="GroEL"/>
    <property type="match status" value="1"/>
</dbReference>
<dbReference type="FunFam" id="1.10.560.10:FF:000073">
    <property type="entry name" value="T-complex protein 1 subunit gamma"/>
    <property type="match status" value="1"/>
</dbReference>
<keyword evidence="6 8" id="KW-0067">ATP-binding</keyword>
<dbReference type="SUPFAM" id="SSF54849">
    <property type="entry name" value="GroEL-intermediate domain like"/>
    <property type="match status" value="1"/>
</dbReference>
<dbReference type="InterPro" id="IPR027410">
    <property type="entry name" value="TCP-1-like_intermed_sf"/>
</dbReference>
<evidence type="ECO:0000256" key="4">
    <source>
        <dbReference type="ARBA" id="ARBA00022490"/>
    </source>
</evidence>
<dbReference type="SUPFAM" id="SSF52029">
    <property type="entry name" value="GroEL apical domain-like"/>
    <property type="match status" value="1"/>
</dbReference>
<dbReference type="Gene3D" id="3.30.260.10">
    <property type="entry name" value="TCP-1-like chaperonin intermediate domain"/>
    <property type="match status" value="2"/>
</dbReference>
<evidence type="ECO:0000256" key="8">
    <source>
        <dbReference type="RuleBase" id="RU004187"/>
    </source>
</evidence>
<comment type="subcellular location">
    <subcellularLocation>
        <location evidence="1">Cytoplasm</location>
    </subcellularLocation>
</comment>
<accession>A0AAD9V7Y4</accession>
<dbReference type="GO" id="GO:0051082">
    <property type="term" value="F:unfolded protein binding"/>
    <property type="evidence" value="ECO:0007669"/>
    <property type="project" value="InterPro"/>
</dbReference>
<dbReference type="PROSITE" id="PS00995">
    <property type="entry name" value="TCP1_3"/>
    <property type="match status" value="1"/>
</dbReference>
<comment type="caution">
    <text evidence="11">The sequence shown here is derived from an EMBL/GenBank/DDBJ whole genome shotgun (WGS) entry which is preliminary data.</text>
</comment>
<evidence type="ECO:0000256" key="10">
    <source>
        <dbReference type="SAM" id="MobiDB-lite"/>
    </source>
</evidence>
<dbReference type="PRINTS" id="PR00304">
    <property type="entry name" value="TCOMPLEXTCP1"/>
</dbReference>
<dbReference type="CDD" id="cd03337">
    <property type="entry name" value="TCP1_gamma"/>
    <property type="match status" value="1"/>
</dbReference>
<evidence type="ECO:0000256" key="1">
    <source>
        <dbReference type="ARBA" id="ARBA00004496"/>
    </source>
</evidence>
<dbReference type="NCBIfam" id="TIGR02344">
    <property type="entry name" value="chap_CCT_gamma"/>
    <property type="match status" value="1"/>
</dbReference>
<protein>
    <recommendedName>
        <fullName evidence="3 9">T-complex protein 1 subunit gamma</fullName>
    </recommendedName>
</protein>
<dbReference type="SUPFAM" id="SSF48592">
    <property type="entry name" value="GroEL equatorial domain-like"/>
    <property type="match status" value="1"/>
</dbReference>
<dbReference type="PROSITE" id="PS00750">
    <property type="entry name" value="TCP1_1"/>
    <property type="match status" value="1"/>
</dbReference>
<dbReference type="AlphaFoldDB" id="A0AAD9V7Y4"/>
<proteinExistence type="inferred from homology"/>
<dbReference type="GO" id="GO:0005832">
    <property type="term" value="C:chaperonin-containing T-complex"/>
    <property type="evidence" value="ECO:0007669"/>
    <property type="project" value="UniProtKB-ARBA"/>
</dbReference>
<keyword evidence="7 8" id="KW-0143">Chaperone</keyword>
<dbReference type="InterPro" id="IPR012719">
    <property type="entry name" value="Chap_CCT_gamma"/>
</dbReference>
<dbReference type="PROSITE" id="PS00751">
    <property type="entry name" value="TCP1_2"/>
    <property type="match status" value="1"/>
</dbReference>
<reference evidence="11" key="2">
    <citation type="journal article" date="2023" name="Science">
        <title>Genomic signatures of disease resistance in endangered staghorn corals.</title>
        <authorList>
            <person name="Vollmer S.V."/>
            <person name="Selwyn J.D."/>
            <person name="Despard B.A."/>
            <person name="Roesel C.L."/>
        </authorList>
    </citation>
    <scope>NUCLEOTIDE SEQUENCE</scope>
    <source>
        <strain evidence="11">K2</strain>
    </source>
</reference>
<keyword evidence="5 8" id="KW-0547">Nucleotide-binding</keyword>
<evidence type="ECO:0000256" key="5">
    <source>
        <dbReference type="ARBA" id="ARBA00022741"/>
    </source>
</evidence>
<evidence type="ECO:0000256" key="2">
    <source>
        <dbReference type="ARBA" id="ARBA00008020"/>
    </source>
</evidence>
<dbReference type="InterPro" id="IPR002423">
    <property type="entry name" value="Cpn60/GroEL/TCP-1"/>
</dbReference>
<evidence type="ECO:0000313" key="11">
    <source>
        <dbReference type="EMBL" id="KAK2564529.1"/>
    </source>
</evidence>
<gene>
    <name evidence="11" type="ORF">P5673_011976</name>
</gene>
<dbReference type="FunFam" id="3.50.7.10:FF:000005">
    <property type="entry name" value="T-complex protein 1 subunit gamma"/>
    <property type="match status" value="1"/>
</dbReference>
<evidence type="ECO:0000256" key="3">
    <source>
        <dbReference type="ARBA" id="ARBA00017187"/>
    </source>
</evidence>
<dbReference type="EMBL" id="JARQWQ010000022">
    <property type="protein sequence ID" value="KAK2564529.1"/>
    <property type="molecule type" value="Genomic_DNA"/>
</dbReference>
<dbReference type="InterPro" id="IPR002194">
    <property type="entry name" value="Chaperonin_TCP-1_CS"/>
</dbReference>
<dbReference type="Gene3D" id="1.10.560.10">
    <property type="entry name" value="GroEL-like equatorial domain"/>
    <property type="match status" value="2"/>
</dbReference>
<reference evidence="11" key="1">
    <citation type="journal article" date="2023" name="G3 (Bethesda)">
        <title>Whole genome assembly and annotation of the endangered Caribbean coral Acropora cervicornis.</title>
        <authorList>
            <person name="Selwyn J.D."/>
            <person name="Vollmer S.V."/>
        </authorList>
    </citation>
    <scope>NUCLEOTIDE SEQUENCE</scope>
    <source>
        <strain evidence="11">K2</strain>
    </source>
</reference>
<evidence type="ECO:0000313" key="12">
    <source>
        <dbReference type="Proteomes" id="UP001249851"/>
    </source>
</evidence>
<name>A0AAD9V7Y4_ACRCE</name>
<dbReference type="Pfam" id="PF00118">
    <property type="entry name" value="Cpn60_TCP1"/>
    <property type="match status" value="1"/>
</dbReference>